<comment type="caution">
    <text evidence="1">The sequence shown here is derived from an EMBL/GenBank/DDBJ whole genome shotgun (WGS) entry which is preliminary data.</text>
</comment>
<proteinExistence type="predicted"/>
<feature type="non-terminal residue" evidence="1">
    <location>
        <position position="39"/>
    </location>
</feature>
<dbReference type="EMBL" id="JAAGMN010002228">
    <property type="protein sequence ID" value="NEE09239.1"/>
    <property type="molecule type" value="Genomic_DNA"/>
</dbReference>
<reference evidence="1" key="1">
    <citation type="submission" date="2020-01" db="EMBL/GenBank/DDBJ databases">
        <title>Insect and environment-associated Actinomycetes.</title>
        <authorList>
            <person name="Currrie C."/>
            <person name="Chevrette M."/>
            <person name="Carlson C."/>
            <person name="Stubbendieck R."/>
            <person name="Wendt-Pienkowski E."/>
        </authorList>
    </citation>
    <scope>NUCLEOTIDE SEQUENCE</scope>
    <source>
        <strain evidence="1">SID7499</strain>
    </source>
</reference>
<dbReference type="AlphaFoldDB" id="A0A6G3WUM7"/>
<gene>
    <name evidence="1" type="ORF">G3M58_22625</name>
</gene>
<accession>A0A6G3WUM7</accession>
<name>A0A6G3WUM7_9ACTN</name>
<evidence type="ECO:0000313" key="1">
    <source>
        <dbReference type="EMBL" id="NEE09239.1"/>
    </source>
</evidence>
<dbReference type="InterPro" id="IPR029062">
    <property type="entry name" value="Class_I_gatase-like"/>
</dbReference>
<protein>
    <submittedName>
        <fullName evidence="1">ThuA domain-containing protein</fullName>
    </submittedName>
</protein>
<sequence>MPPTGHLSDVLVYTRTTAYRHDSIPAARTALRELGEEEG</sequence>
<dbReference type="Gene3D" id="3.40.50.880">
    <property type="match status" value="1"/>
</dbReference>
<organism evidence="1">
    <name type="scientific">Streptomyces sp. SID7499</name>
    <dbReference type="NCBI Taxonomy" id="2706086"/>
    <lineage>
        <taxon>Bacteria</taxon>
        <taxon>Bacillati</taxon>
        <taxon>Actinomycetota</taxon>
        <taxon>Actinomycetes</taxon>
        <taxon>Kitasatosporales</taxon>
        <taxon>Streptomycetaceae</taxon>
        <taxon>Streptomyces</taxon>
    </lineage>
</organism>